<dbReference type="HOGENOM" id="CLU_672256_0_0_7"/>
<reference evidence="3 4" key="1">
    <citation type="submission" date="2007-05" db="EMBL/GenBank/DDBJ databases">
        <title>Complete sequence of Geobacter uraniireducens Rf4.</title>
        <authorList>
            <consortium name="US DOE Joint Genome Institute"/>
            <person name="Copeland A."/>
            <person name="Lucas S."/>
            <person name="Lapidus A."/>
            <person name="Barry K."/>
            <person name="Detter J.C."/>
            <person name="Glavina del Rio T."/>
            <person name="Hammon N."/>
            <person name="Israni S."/>
            <person name="Dalin E."/>
            <person name="Tice H."/>
            <person name="Pitluck S."/>
            <person name="Chertkov O."/>
            <person name="Brettin T."/>
            <person name="Bruce D."/>
            <person name="Han C."/>
            <person name="Schmutz J."/>
            <person name="Larimer F."/>
            <person name="Land M."/>
            <person name="Hauser L."/>
            <person name="Kyrpides N."/>
            <person name="Mikhailova N."/>
            <person name="Shelobolina E."/>
            <person name="Aklujkar M."/>
            <person name="Lovley D."/>
            <person name="Richardson P."/>
        </authorList>
    </citation>
    <scope>NUCLEOTIDE SEQUENCE [LARGE SCALE GENOMIC DNA]</scope>
    <source>
        <strain evidence="3 4">Rf4</strain>
    </source>
</reference>
<evidence type="ECO:0000256" key="1">
    <source>
        <dbReference type="SAM" id="MobiDB-lite"/>
    </source>
</evidence>
<gene>
    <name evidence="3" type="ordered locus">Gura_0369</name>
</gene>
<keyword evidence="2" id="KW-1133">Transmembrane helix</keyword>
<organism evidence="3 4">
    <name type="scientific">Geotalea uraniireducens (strain Rf4)</name>
    <name type="common">Geobacter uraniireducens</name>
    <dbReference type="NCBI Taxonomy" id="351605"/>
    <lineage>
        <taxon>Bacteria</taxon>
        <taxon>Pseudomonadati</taxon>
        <taxon>Thermodesulfobacteriota</taxon>
        <taxon>Desulfuromonadia</taxon>
        <taxon>Geobacterales</taxon>
        <taxon>Geobacteraceae</taxon>
        <taxon>Geotalea</taxon>
    </lineage>
</organism>
<proteinExistence type="predicted"/>
<keyword evidence="2" id="KW-0472">Membrane</keyword>
<keyword evidence="2" id="KW-0812">Transmembrane</keyword>
<evidence type="ECO:0000313" key="4">
    <source>
        <dbReference type="Proteomes" id="UP000006695"/>
    </source>
</evidence>
<dbReference type="RefSeq" id="WP_011937311.1">
    <property type="nucleotide sequence ID" value="NC_009483.1"/>
</dbReference>
<keyword evidence="4" id="KW-1185">Reference proteome</keyword>
<evidence type="ECO:0008006" key="5">
    <source>
        <dbReference type="Google" id="ProtNLM"/>
    </source>
</evidence>
<accession>A5GCV3</accession>
<dbReference type="OrthoDB" id="5398650at2"/>
<sequence length="398" mass="43518">MITILLITDQPRLQSIFASIGELPGVTLRMAGSLDHGAEEITAAAPAIVFVQDRLSGLSGNIIARHIRSRLTSEETKIILLSEDNPDLSQIKEFVDRCLDLRETDQVLTSAVENILAALVQKEENSAPGKPNASELVEKVYDQVKLSRESSPAEINGEKQAAVQASEEPAEKSRFQDRLETVLESQEPVSVHFAETRHIHSDGTPSEPGMILRGERVGDYIIRDEPGKNRFWLFAIASVALVAILFYLLAGGKKQPAKTITVKPASVSAQSAAKQTPTPSRLTRLPAFIPAQGVDAAYAKTHPGWEKYITNKLEFKVYREKDFIKALQVIDLSGGAITEGYLKDVLKEVGGDSAYAVATKAEKGNYLIEKGSISAAGRIITYRDKSSLHLKGFVVHFQ</sequence>
<dbReference type="AlphaFoldDB" id="A5GCV3"/>
<feature type="transmembrane region" description="Helical" evidence="2">
    <location>
        <begin position="231"/>
        <end position="250"/>
    </location>
</feature>
<evidence type="ECO:0000313" key="3">
    <source>
        <dbReference type="EMBL" id="ABQ24585.1"/>
    </source>
</evidence>
<evidence type="ECO:0000256" key="2">
    <source>
        <dbReference type="SAM" id="Phobius"/>
    </source>
</evidence>
<protein>
    <recommendedName>
        <fullName evidence="5">Response regulatory domain-containing protein</fullName>
    </recommendedName>
</protein>
<name>A5GCV3_GEOUR</name>
<dbReference type="Gene3D" id="3.40.50.2300">
    <property type="match status" value="1"/>
</dbReference>
<dbReference type="EMBL" id="CP000698">
    <property type="protein sequence ID" value="ABQ24585.1"/>
    <property type="molecule type" value="Genomic_DNA"/>
</dbReference>
<dbReference type="Proteomes" id="UP000006695">
    <property type="component" value="Chromosome"/>
</dbReference>
<dbReference type="KEGG" id="gur:Gura_0369"/>
<feature type="region of interest" description="Disordered" evidence="1">
    <location>
        <begin position="148"/>
        <end position="171"/>
    </location>
</feature>